<dbReference type="KEGG" id="bse:Bsel_1200"/>
<accession>D6XSC7</accession>
<evidence type="ECO:0000256" key="1">
    <source>
        <dbReference type="SAM" id="Phobius"/>
    </source>
</evidence>
<dbReference type="RefSeq" id="WP_013172137.1">
    <property type="nucleotide sequence ID" value="NC_014219.1"/>
</dbReference>
<organism evidence="2 3">
    <name type="scientific">Bacillus selenitireducens (strain ATCC 700615 / DSM 15326 / MLS10)</name>
    <dbReference type="NCBI Taxonomy" id="439292"/>
    <lineage>
        <taxon>Bacteria</taxon>
        <taxon>Bacillati</taxon>
        <taxon>Bacillota</taxon>
        <taxon>Bacilli</taxon>
        <taxon>Bacillales</taxon>
        <taxon>Bacillaceae</taxon>
        <taxon>Salisediminibacterium</taxon>
    </lineage>
</organism>
<evidence type="ECO:0000313" key="3">
    <source>
        <dbReference type="Proteomes" id="UP000000271"/>
    </source>
</evidence>
<name>D6XSC7_BACIE</name>
<keyword evidence="1" id="KW-1133">Transmembrane helix</keyword>
<keyword evidence="1" id="KW-0812">Transmembrane</keyword>
<feature type="transmembrane region" description="Helical" evidence="1">
    <location>
        <begin position="159"/>
        <end position="176"/>
    </location>
</feature>
<feature type="transmembrane region" description="Helical" evidence="1">
    <location>
        <begin position="6"/>
        <end position="23"/>
    </location>
</feature>
<reference evidence="2" key="1">
    <citation type="submission" date="2009-10" db="EMBL/GenBank/DDBJ databases">
        <title>Complete sequence of Bacillus selenitireducens MLS10.</title>
        <authorList>
            <consortium name="US DOE Joint Genome Institute"/>
            <person name="Lucas S."/>
            <person name="Copeland A."/>
            <person name="Lapidus A."/>
            <person name="Glavina del Rio T."/>
            <person name="Dalin E."/>
            <person name="Tice H."/>
            <person name="Bruce D."/>
            <person name="Goodwin L."/>
            <person name="Pitluck S."/>
            <person name="Sims D."/>
            <person name="Brettin T."/>
            <person name="Detter J.C."/>
            <person name="Han C."/>
            <person name="Larimer F."/>
            <person name="Land M."/>
            <person name="Hauser L."/>
            <person name="Kyrpides N."/>
            <person name="Ovchinnikova G."/>
            <person name="Stolz J."/>
        </authorList>
    </citation>
    <scope>NUCLEOTIDE SEQUENCE [LARGE SCALE GENOMIC DNA]</scope>
    <source>
        <strain evidence="2">MLS10</strain>
    </source>
</reference>
<feature type="transmembrane region" description="Helical" evidence="1">
    <location>
        <begin position="103"/>
        <end position="121"/>
    </location>
</feature>
<feature type="transmembrane region" description="Helical" evidence="1">
    <location>
        <begin position="35"/>
        <end position="53"/>
    </location>
</feature>
<keyword evidence="3" id="KW-1185">Reference proteome</keyword>
<proteinExistence type="predicted"/>
<dbReference type="STRING" id="439292.Bsel_1200"/>
<dbReference type="HOGENOM" id="CLU_078139_1_0_9"/>
<feature type="transmembrane region" description="Helical" evidence="1">
    <location>
        <begin position="213"/>
        <end position="234"/>
    </location>
</feature>
<evidence type="ECO:0000313" key="2">
    <source>
        <dbReference type="EMBL" id="ADH98713.1"/>
    </source>
</evidence>
<dbReference type="eggNOG" id="ENOG50343UT">
    <property type="taxonomic scope" value="Bacteria"/>
</dbReference>
<feature type="transmembrane region" description="Helical" evidence="1">
    <location>
        <begin position="127"/>
        <end position="147"/>
    </location>
</feature>
<dbReference type="OrthoDB" id="21325at2"/>
<protein>
    <submittedName>
        <fullName evidence="2">Uncharacterized protein</fullName>
    </submittedName>
</protein>
<gene>
    <name evidence="2" type="ordered locus">Bsel_1200</name>
</gene>
<dbReference type="Proteomes" id="UP000000271">
    <property type="component" value="Chromosome"/>
</dbReference>
<feature type="transmembrane region" description="Helical" evidence="1">
    <location>
        <begin position="73"/>
        <end position="91"/>
    </location>
</feature>
<sequence>MTFVPFLLGIVFIFIHLTANYFIPAGRIQQIKWFSFSGGLATSYVFIYLLPTLHTEQQNIETRFLNLAMDSEIYIIGLLGVVMLMAVQISIHQNYVSDESSFWLTIGFYAVYNALVSFTILSSEVYGLQALFYGFAIGLHFLAVAHDMWREFREPYERYGRYILAAGILVGWILALTTDLSALTKSIIFAFVSGAMIYNVFINEIPKEKDTHFPSFLIAVVFYSMIAISLKLFFEWY</sequence>
<dbReference type="AlphaFoldDB" id="D6XSC7"/>
<keyword evidence="1" id="KW-0472">Membrane</keyword>
<dbReference type="EMBL" id="CP001791">
    <property type="protein sequence ID" value="ADH98713.1"/>
    <property type="molecule type" value="Genomic_DNA"/>
</dbReference>
<feature type="transmembrane region" description="Helical" evidence="1">
    <location>
        <begin position="182"/>
        <end position="201"/>
    </location>
</feature>